<dbReference type="NCBIfam" id="TIGR00700">
    <property type="entry name" value="GABAtrnsam"/>
    <property type="match status" value="1"/>
</dbReference>
<evidence type="ECO:0000256" key="2">
    <source>
        <dbReference type="ARBA" id="ARBA00008954"/>
    </source>
</evidence>
<name>A0A545UD80_9GAMM</name>
<dbReference type="InterPro" id="IPR004632">
    <property type="entry name" value="4NH2But_aminotransferase_bac"/>
</dbReference>
<dbReference type="Proteomes" id="UP000315439">
    <property type="component" value="Unassembled WGS sequence"/>
</dbReference>
<dbReference type="CDD" id="cd00610">
    <property type="entry name" value="OAT_like"/>
    <property type="match status" value="1"/>
</dbReference>
<dbReference type="EMBL" id="VIKS01000008">
    <property type="protein sequence ID" value="TQV87420.1"/>
    <property type="molecule type" value="Genomic_DNA"/>
</dbReference>
<dbReference type="InterPro" id="IPR049704">
    <property type="entry name" value="Aminotrans_3_PPA_site"/>
</dbReference>
<organism evidence="7 8">
    <name type="scientific">Aliikangiella coralliicola</name>
    <dbReference type="NCBI Taxonomy" id="2592383"/>
    <lineage>
        <taxon>Bacteria</taxon>
        <taxon>Pseudomonadati</taxon>
        <taxon>Pseudomonadota</taxon>
        <taxon>Gammaproteobacteria</taxon>
        <taxon>Oceanospirillales</taxon>
        <taxon>Pleioneaceae</taxon>
        <taxon>Aliikangiella</taxon>
    </lineage>
</organism>
<dbReference type="SUPFAM" id="SSF53383">
    <property type="entry name" value="PLP-dependent transferases"/>
    <property type="match status" value="1"/>
</dbReference>
<evidence type="ECO:0000256" key="4">
    <source>
        <dbReference type="ARBA" id="ARBA00022679"/>
    </source>
</evidence>
<evidence type="ECO:0000256" key="5">
    <source>
        <dbReference type="ARBA" id="ARBA00022898"/>
    </source>
</evidence>
<evidence type="ECO:0000313" key="8">
    <source>
        <dbReference type="Proteomes" id="UP000315439"/>
    </source>
</evidence>
<gene>
    <name evidence="7" type="primary">gabT</name>
    <name evidence="7" type="ORF">FLL46_13330</name>
</gene>
<comment type="cofactor">
    <cofactor evidence="1">
        <name>pyridoxal 5'-phosphate</name>
        <dbReference type="ChEBI" id="CHEBI:597326"/>
    </cofactor>
</comment>
<dbReference type="PANTHER" id="PTHR11986">
    <property type="entry name" value="AMINOTRANSFERASE CLASS III"/>
    <property type="match status" value="1"/>
</dbReference>
<dbReference type="GO" id="GO:0030170">
    <property type="term" value="F:pyridoxal phosphate binding"/>
    <property type="evidence" value="ECO:0007669"/>
    <property type="project" value="InterPro"/>
</dbReference>
<keyword evidence="4 7" id="KW-0808">Transferase</keyword>
<dbReference type="OrthoDB" id="9801052at2"/>
<keyword evidence="3 7" id="KW-0032">Aminotransferase</keyword>
<evidence type="ECO:0000256" key="1">
    <source>
        <dbReference type="ARBA" id="ARBA00001933"/>
    </source>
</evidence>
<evidence type="ECO:0000256" key="3">
    <source>
        <dbReference type="ARBA" id="ARBA00022576"/>
    </source>
</evidence>
<reference evidence="7 8" key="1">
    <citation type="submission" date="2019-07" db="EMBL/GenBank/DDBJ databases">
        <title>Draft genome for Aliikangiella sp. M105.</title>
        <authorList>
            <person name="Wang G."/>
        </authorList>
    </citation>
    <scope>NUCLEOTIDE SEQUENCE [LARGE SCALE GENOMIC DNA]</scope>
    <source>
        <strain evidence="7 8">M105</strain>
    </source>
</reference>
<comment type="caution">
    <text evidence="7">The sequence shown here is derived from an EMBL/GenBank/DDBJ whole genome shotgun (WGS) entry which is preliminary data.</text>
</comment>
<dbReference type="AlphaFoldDB" id="A0A545UD80"/>
<evidence type="ECO:0000256" key="6">
    <source>
        <dbReference type="RuleBase" id="RU003560"/>
    </source>
</evidence>
<dbReference type="FunFam" id="3.40.640.10:FF:000013">
    <property type="entry name" value="4-aminobutyrate aminotransferase"/>
    <property type="match status" value="1"/>
</dbReference>
<dbReference type="GO" id="GO:0034386">
    <property type="term" value="F:4-aminobutyrate:2-oxoglutarate transaminase activity"/>
    <property type="evidence" value="ECO:0007669"/>
    <property type="project" value="UniProtKB-EC"/>
</dbReference>
<dbReference type="Pfam" id="PF00202">
    <property type="entry name" value="Aminotran_3"/>
    <property type="match status" value="1"/>
</dbReference>
<dbReference type="PROSITE" id="PS00600">
    <property type="entry name" value="AA_TRANSFER_CLASS_3"/>
    <property type="match status" value="1"/>
</dbReference>
<dbReference type="InterPro" id="IPR005814">
    <property type="entry name" value="Aminotrans_3"/>
</dbReference>
<dbReference type="InterPro" id="IPR015424">
    <property type="entry name" value="PyrdxlP-dep_Trfase"/>
</dbReference>
<keyword evidence="8" id="KW-1185">Reference proteome</keyword>
<sequence length="429" mass="46437">MTSNSQMQQRKEKVIAKGQGNLTSIYVKRAKNAELWDIENNRYIDFGSGIAVSNTGHSHPQIVEAVKQQLDNFSHTCVMVTPYENAVALAERLTEIAPGQTPKKAIFVTTGAEAVENCVKIARAHTRRRGIIAFNGGFHGRTNMTMGLTGKITPYKNLFGPFPNEIYHIPFPIAYHGISEQQSLGALQTLFKVDIDPSDVAAIIIEPVQGEGGFYAASTSFLKALRAICDQHGIVMIADEIQTGFARTGKMFCMDHHDIEPDLITMAKGIAGGFPLAAVVGKQEIMDSSLPGGLGGTYGGSPVGCAAALAVLDVIEQEKLVQRAVLIGQQFAARLEILRREFSQTVGEIRVCGAMIAIELIVDGDANQPNAEMTRKLVQQASQQGLILLSCGSRSNVIRFLPPLTISDELIDEGMAILTECFNILHKDG</sequence>
<protein>
    <submittedName>
        <fullName evidence="7">4-aminobutyrate--2-oxoglutarate transaminase</fullName>
        <ecNumber evidence="7">2.6.1.19</ecNumber>
    </submittedName>
</protein>
<evidence type="ECO:0000313" key="7">
    <source>
        <dbReference type="EMBL" id="TQV87420.1"/>
    </source>
</evidence>
<dbReference type="PIRSF" id="PIRSF000521">
    <property type="entry name" value="Transaminase_4ab_Lys_Orn"/>
    <property type="match status" value="1"/>
</dbReference>
<accession>A0A545UD80</accession>
<dbReference type="GO" id="GO:0042802">
    <property type="term" value="F:identical protein binding"/>
    <property type="evidence" value="ECO:0007669"/>
    <property type="project" value="TreeGrafter"/>
</dbReference>
<dbReference type="RefSeq" id="WP_142894138.1">
    <property type="nucleotide sequence ID" value="NZ_ML660164.1"/>
</dbReference>
<dbReference type="InterPro" id="IPR050103">
    <property type="entry name" value="Class-III_PLP-dep_AT"/>
</dbReference>
<dbReference type="EC" id="2.6.1.19" evidence="7"/>
<comment type="similarity">
    <text evidence="2 6">Belongs to the class-III pyridoxal-phosphate-dependent aminotransferase family.</text>
</comment>
<dbReference type="Gene3D" id="3.40.640.10">
    <property type="entry name" value="Type I PLP-dependent aspartate aminotransferase-like (Major domain)"/>
    <property type="match status" value="1"/>
</dbReference>
<keyword evidence="5 6" id="KW-0663">Pyridoxal phosphate</keyword>
<dbReference type="Gene3D" id="3.90.1150.10">
    <property type="entry name" value="Aspartate Aminotransferase, domain 1"/>
    <property type="match status" value="1"/>
</dbReference>
<dbReference type="GO" id="GO:0009448">
    <property type="term" value="P:gamma-aminobutyric acid metabolic process"/>
    <property type="evidence" value="ECO:0007669"/>
    <property type="project" value="InterPro"/>
</dbReference>
<dbReference type="InterPro" id="IPR015421">
    <property type="entry name" value="PyrdxlP-dep_Trfase_major"/>
</dbReference>
<dbReference type="InterPro" id="IPR015422">
    <property type="entry name" value="PyrdxlP-dep_Trfase_small"/>
</dbReference>
<proteinExistence type="inferred from homology"/>
<dbReference type="PANTHER" id="PTHR11986:SF58">
    <property type="entry name" value="LEUCINE_METHIONINE RACEMASE"/>
    <property type="match status" value="1"/>
</dbReference>